<organism evidence="1 2">
    <name type="scientific">Halorubrum pallidum</name>
    <dbReference type="NCBI Taxonomy" id="1526114"/>
    <lineage>
        <taxon>Archaea</taxon>
        <taxon>Methanobacteriati</taxon>
        <taxon>Methanobacteriota</taxon>
        <taxon>Stenosarchaea group</taxon>
        <taxon>Halobacteria</taxon>
        <taxon>Halobacteriales</taxon>
        <taxon>Haloferacaceae</taxon>
        <taxon>Halorubrum</taxon>
    </lineage>
</organism>
<feature type="non-terminal residue" evidence="1">
    <location>
        <position position="1"/>
    </location>
</feature>
<protein>
    <submittedName>
        <fullName evidence="1">DNA primase</fullName>
    </submittedName>
</protein>
<keyword evidence="2" id="KW-1185">Reference proteome</keyword>
<accession>A0ABD5T3P6</accession>
<proteinExistence type="predicted"/>
<dbReference type="AlphaFoldDB" id="A0ABD5T3P6"/>
<name>A0ABD5T3P6_9EURY</name>
<comment type="caution">
    <text evidence="1">The sequence shown here is derived from an EMBL/GenBank/DDBJ whole genome shotgun (WGS) entry which is preliminary data.</text>
</comment>
<gene>
    <name evidence="1" type="ORF">ACFQDD_11320</name>
</gene>
<dbReference type="Proteomes" id="UP001596274">
    <property type="component" value="Unassembled WGS sequence"/>
</dbReference>
<reference evidence="1 2" key="1">
    <citation type="journal article" date="2019" name="Int. J. Syst. Evol. Microbiol.">
        <title>The Global Catalogue of Microorganisms (GCM) 10K type strain sequencing project: providing services to taxonomists for standard genome sequencing and annotation.</title>
        <authorList>
            <consortium name="The Broad Institute Genomics Platform"/>
            <consortium name="The Broad Institute Genome Sequencing Center for Infectious Disease"/>
            <person name="Wu L."/>
            <person name="Ma J."/>
        </authorList>
    </citation>
    <scope>NUCLEOTIDE SEQUENCE [LARGE SCALE GENOMIC DNA]</scope>
    <source>
        <strain evidence="1 2">PJ61</strain>
    </source>
</reference>
<evidence type="ECO:0000313" key="1">
    <source>
        <dbReference type="EMBL" id="MFC6772096.1"/>
    </source>
</evidence>
<sequence>PDAVVVDGRIDQRLLDVAAQRGVGELLGRDVGEFVKRPIGTRVLTVGDLRAGS</sequence>
<dbReference type="EMBL" id="JBHSWT010000636">
    <property type="protein sequence ID" value="MFC6772096.1"/>
    <property type="molecule type" value="Genomic_DNA"/>
</dbReference>
<evidence type="ECO:0000313" key="2">
    <source>
        <dbReference type="Proteomes" id="UP001596274"/>
    </source>
</evidence>